<evidence type="ECO:0000313" key="2">
    <source>
        <dbReference type="EMBL" id="GES75840.1"/>
    </source>
</evidence>
<feature type="compositionally biased region" description="Acidic residues" evidence="1">
    <location>
        <begin position="65"/>
        <end position="81"/>
    </location>
</feature>
<name>A0A8H3KXU4_9GLOM</name>
<gene>
    <name evidence="2" type="ORF">RCL2_000324400</name>
</gene>
<comment type="caution">
    <text evidence="2">The sequence shown here is derived from an EMBL/GenBank/DDBJ whole genome shotgun (WGS) entry which is preliminary data.</text>
</comment>
<evidence type="ECO:0000313" key="3">
    <source>
        <dbReference type="Proteomes" id="UP000615446"/>
    </source>
</evidence>
<reference evidence="2" key="1">
    <citation type="submission" date="2019-10" db="EMBL/GenBank/DDBJ databases">
        <title>Conservation and host-specific expression of non-tandemly repeated heterogenous ribosome RNA gene in arbuscular mycorrhizal fungi.</title>
        <authorList>
            <person name="Maeda T."/>
            <person name="Kobayashi Y."/>
            <person name="Nakagawa T."/>
            <person name="Ezawa T."/>
            <person name="Yamaguchi K."/>
            <person name="Bino T."/>
            <person name="Nishimoto Y."/>
            <person name="Shigenobu S."/>
            <person name="Kawaguchi M."/>
        </authorList>
    </citation>
    <scope>NUCLEOTIDE SEQUENCE</scope>
    <source>
        <strain evidence="2">HR1</strain>
    </source>
</reference>
<organism evidence="2 3">
    <name type="scientific">Rhizophagus clarus</name>
    <dbReference type="NCBI Taxonomy" id="94130"/>
    <lineage>
        <taxon>Eukaryota</taxon>
        <taxon>Fungi</taxon>
        <taxon>Fungi incertae sedis</taxon>
        <taxon>Mucoromycota</taxon>
        <taxon>Glomeromycotina</taxon>
        <taxon>Glomeromycetes</taxon>
        <taxon>Glomerales</taxon>
        <taxon>Glomeraceae</taxon>
        <taxon>Rhizophagus</taxon>
    </lineage>
</organism>
<evidence type="ECO:0000256" key="1">
    <source>
        <dbReference type="SAM" id="MobiDB-lite"/>
    </source>
</evidence>
<proteinExistence type="predicted"/>
<feature type="region of interest" description="Disordered" evidence="1">
    <location>
        <begin position="277"/>
        <end position="305"/>
    </location>
</feature>
<feature type="region of interest" description="Disordered" evidence="1">
    <location>
        <begin position="65"/>
        <end position="89"/>
    </location>
</feature>
<feature type="region of interest" description="Disordered" evidence="1">
    <location>
        <begin position="102"/>
        <end position="154"/>
    </location>
</feature>
<feature type="compositionally biased region" description="Polar residues" evidence="1">
    <location>
        <begin position="279"/>
        <end position="302"/>
    </location>
</feature>
<dbReference type="AlphaFoldDB" id="A0A8H3KXU4"/>
<dbReference type="Proteomes" id="UP000615446">
    <property type="component" value="Unassembled WGS sequence"/>
</dbReference>
<protein>
    <submittedName>
        <fullName evidence="2">Uncharacterized protein</fullName>
    </submittedName>
</protein>
<accession>A0A8H3KXU4</accession>
<feature type="compositionally biased region" description="Polar residues" evidence="1">
    <location>
        <begin position="125"/>
        <end position="144"/>
    </location>
</feature>
<sequence>MDKDVFETKCLPDLDWSSIRGQQQEYYGPTRTSYSVEIFGLMLAMQHRVFDFAWKYVLQDSNEEEASADSDDSLPDEEPTITEDQSAKELLITNVDQPKLDSFTKVDKKKRKKKKSAKNQLKEANQVTQPILSSSSSIPPNLEQSKPIPSRYQPPPLSKAVRDILIYDITAKWSNMDILQHLSLDGSAKHTTSVMVSSVMVTQRMERTSLIQCDIRMFKEIKLPDGSRKIIGYLSTWDSMKECINNPMVWNGISLKWSRHLGLTNNKANYKNKKEIKTSKQLKTNNSQTSSPESNVHGTGSNRIPIGIYKDSKQAKKTKTKLIPISNTSSDAIKKNPKKKLQISKKKLAADIAMIMETLNALVRQ</sequence>
<feature type="compositionally biased region" description="Basic residues" evidence="1">
    <location>
        <begin position="107"/>
        <end position="117"/>
    </location>
</feature>
<dbReference type="EMBL" id="BLAL01000018">
    <property type="protein sequence ID" value="GES75840.1"/>
    <property type="molecule type" value="Genomic_DNA"/>
</dbReference>